<protein>
    <recommendedName>
        <fullName evidence="10">Alpha-keto-beta-hydroxylacyl reductoisomerase</fullName>
    </recommendedName>
</protein>
<dbReference type="Pfam" id="PF07991">
    <property type="entry name" value="KARI_N"/>
    <property type="match status" value="1"/>
</dbReference>
<keyword evidence="3 4" id="KW-0694">RNA-binding</keyword>
<dbReference type="GO" id="GO:0003723">
    <property type="term" value="F:RNA binding"/>
    <property type="evidence" value="ECO:0007669"/>
    <property type="project" value="UniProtKB-UniRule"/>
</dbReference>
<dbReference type="SMART" id="SM00361">
    <property type="entry name" value="RRM_1"/>
    <property type="match status" value="2"/>
</dbReference>
<dbReference type="CDD" id="cd12284">
    <property type="entry name" value="RRM2_RBM23_RBM39"/>
    <property type="match status" value="1"/>
</dbReference>
<gene>
    <name evidence="8" type="ORF">D9756_003735</name>
</gene>
<keyword evidence="1" id="KW-0597">Phosphoprotein</keyword>
<feature type="compositionally biased region" description="Basic and acidic residues" evidence="5">
    <location>
        <begin position="382"/>
        <end position="437"/>
    </location>
</feature>
<evidence type="ECO:0000256" key="2">
    <source>
        <dbReference type="ARBA" id="ARBA00022737"/>
    </source>
</evidence>
<organism evidence="8 9">
    <name type="scientific">Leucocoprinus leucothites</name>
    <dbReference type="NCBI Taxonomy" id="201217"/>
    <lineage>
        <taxon>Eukaryota</taxon>
        <taxon>Fungi</taxon>
        <taxon>Dikarya</taxon>
        <taxon>Basidiomycota</taxon>
        <taxon>Agaricomycotina</taxon>
        <taxon>Agaricomycetes</taxon>
        <taxon>Agaricomycetidae</taxon>
        <taxon>Agaricales</taxon>
        <taxon>Agaricineae</taxon>
        <taxon>Agaricaceae</taxon>
        <taxon>Leucocoprinus</taxon>
    </lineage>
</organism>
<feature type="region of interest" description="Disordered" evidence="5">
    <location>
        <begin position="304"/>
        <end position="590"/>
    </location>
</feature>
<dbReference type="InterPro" id="IPR012677">
    <property type="entry name" value="Nucleotide-bd_a/b_plait_sf"/>
</dbReference>
<reference evidence="8 9" key="1">
    <citation type="journal article" date="2020" name="ISME J.">
        <title>Uncovering the hidden diversity of litter-decomposition mechanisms in mushroom-forming fungi.</title>
        <authorList>
            <person name="Floudas D."/>
            <person name="Bentzer J."/>
            <person name="Ahren D."/>
            <person name="Johansson T."/>
            <person name="Persson P."/>
            <person name="Tunlid A."/>
        </authorList>
    </citation>
    <scope>NUCLEOTIDE SEQUENCE [LARGE SCALE GENOMIC DNA]</scope>
    <source>
        <strain evidence="8 9">CBS 146.42</strain>
    </source>
</reference>
<feature type="compositionally biased region" description="Basic and acidic residues" evidence="5">
    <location>
        <begin position="499"/>
        <end position="530"/>
    </location>
</feature>
<dbReference type="CDD" id="cd12285">
    <property type="entry name" value="RRM3_RBM39_like"/>
    <property type="match status" value="1"/>
</dbReference>
<dbReference type="GO" id="GO:0009082">
    <property type="term" value="P:branched-chain amino acid biosynthetic process"/>
    <property type="evidence" value="ECO:0007669"/>
    <property type="project" value="InterPro"/>
</dbReference>
<keyword evidence="9" id="KW-1185">Reference proteome</keyword>
<dbReference type="InterPro" id="IPR013116">
    <property type="entry name" value="KARI_N"/>
</dbReference>
<feature type="compositionally biased region" description="Basic and acidic residues" evidence="5">
    <location>
        <begin position="473"/>
        <end position="482"/>
    </location>
</feature>
<dbReference type="InterPro" id="IPR036291">
    <property type="entry name" value="NAD(P)-bd_dom_sf"/>
</dbReference>
<proteinExistence type="predicted"/>
<evidence type="ECO:0000259" key="6">
    <source>
        <dbReference type="PROSITE" id="PS50102"/>
    </source>
</evidence>
<evidence type="ECO:0000259" key="7">
    <source>
        <dbReference type="PROSITE" id="PS51850"/>
    </source>
</evidence>
<feature type="domain" description="RRM" evidence="6">
    <location>
        <begin position="829"/>
        <end position="913"/>
    </location>
</feature>
<evidence type="ECO:0000256" key="3">
    <source>
        <dbReference type="ARBA" id="ARBA00022884"/>
    </source>
</evidence>
<evidence type="ECO:0000256" key="5">
    <source>
        <dbReference type="SAM" id="MobiDB-lite"/>
    </source>
</evidence>
<keyword evidence="2" id="KW-0677">Repeat</keyword>
<dbReference type="PROSITE" id="PS50102">
    <property type="entry name" value="RRM"/>
    <property type="match status" value="3"/>
</dbReference>
<dbReference type="NCBIfam" id="TIGR01622">
    <property type="entry name" value="SF-CC1"/>
    <property type="match status" value="1"/>
</dbReference>
<evidence type="ECO:0000313" key="9">
    <source>
        <dbReference type="Proteomes" id="UP000559027"/>
    </source>
</evidence>
<sequence>MPSAKIYYDSDADLGLLTGKQIVFLGFGNQGAAQAQNLRDSGIPNEKILIANREDSYAEDAKSKGFIVEHNFEKAAAVADVVFLLIPDQVQPRVFNGTFVPHLKPNSTIVVASGYNVLFKLLEFKPTYDVVMVAPRMIGSSVRSLYVKGKGFPCFVSVEQDGTGKALALALALSKVIGATKAGAIASSAREETIMDLLAEQALWPNIIMLFREAFSVLQKAGCSDEALCYEMWMSKEPAEIFERAAEEGFITQLKHHSTCSQFGQLRGALNLDGAAARSHFEDILHNQILSGKFSKEFSKLEDDLEKEGEGNPLNELYRRTEESELAQAEKRSKQGQRYPFAFPRPSSSFIAMSSPMQVDKTMKERSQSTDTLRTRKSQRSTSRERDKEKRDRRRDRGDHDDRRKRSRSREYRERSRDRYRDRERERRREREGERSYRSGRGHSRHHERDRDREDRDRDRRRKREDVEEPESEDRIKRRKPDEEADDKDGGSGHSPRSTNKDRSPDRKPGGRTPLDPRDEFDDPPRYRRDRDHRRREGRRSIGDDDEQREPRQRTKSPFPPPTRRLSPTYDAGEDYNPDEPKEDDSEARSVFVSQLAARLTARDLGYFFEDKLGEGTVMDARIVTDRLSRRSKGIGYVEFRTIELVEKALALSGTVVMGLPINVQLTEAERNKTHAGDGSINLPPGVSAPHGAILYVGSLHFNLTESDIKQVFEVFGELEFVDLHRDSMTGRSKGYAFIQYKRAEDARMALQQMEGFELAGRTLRVNTVHEKGTAKYTQQDSLDESGEGGNLNAASRQALMQKLARADQPTPRPEPVQRPSIPQSMQSRSVLLKNMFDADEETEKDWDKDLAEDVKGECEEKYGKVLAIKVERESQGEIYVKFDSVESAKNAIQGLNGRWFGGRQVSAVFISDAIMQAHQ</sequence>
<dbReference type="Gene3D" id="3.40.50.720">
    <property type="entry name" value="NAD(P)-binding Rossmann-like Domain"/>
    <property type="match status" value="1"/>
</dbReference>
<feature type="domain" description="KARI N-terminal Rossmann" evidence="7">
    <location>
        <begin position="4"/>
        <end position="187"/>
    </location>
</feature>
<dbReference type="PROSITE" id="PS51850">
    <property type="entry name" value="KARI_N"/>
    <property type="match status" value="1"/>
</dbReference>
<dbReference type="GO" id="GO:0006397">
    <property type="term" value="P:mRNA processing"/>
    <property type="evidence" value="ECO:0007669"/>
    <property type="project" value="InterPro"/>
</dbReference>
<dbReference type="InterPro" id="IPR029123">
    <property type="entry name" value="RBM39_linker"/>
</dbReference>
<dbReference type="Gene3D" id="3.30.70.330">
    <property type="match status" value="3"/>
</dbReference>
<feature type="domain" description="RRM" evidence="6">
    <location>
        <begin position="589"/>
        <end position="669"/>
    </location>
</feature>
<dbReference type="GO" id="GO:0005634">
    <property type="term" value="C:nucleus"/>
    <property type="evidence" value="ECO:0007669"/>
    <property type="project" value="InterPro"/>
</dbReference>
<evidence type="ECO:0008006" key="10">
    <source>
        <dbReference type="Google" id="ProtNLM"/>
    </source>
</evidence>
<feature type="compositionally biased region" description="Basic and acidic residues" evidence="5">
    <location>
        <begin position="317"/>
        <end position="333"/>
    </location>
</feature>
<evidence type="ECO:0000313" key="8">
    <source>
        <dbReference type="EMBL" id="KAF5356087.1"/>
    </source>
</evidence>
<dbReference type="SUPFAM" id="SSF54928">
    <property type="entry name" value="RNA-binding domain, RBD"/>
    <property type="match status" value="2"/>
</dbReference>
<dbReference type="PANTHER" id="PTHR48036">
    <property type="entry name" value="SPLICING FACTOR (PAD-1), PUTATIVE (AFU_ORTHOLOGUE AFUA_1G15810)-RELATED"/>
    <property type="match status" value="1"/>
</dbReference>
<evidence type="ECO:0000256" key="1">
    <source>
        <dbReference type="ARBA" id="ARBA00022553"/>
    </source>
</evidence>
<accession>A0A8H5D9G1</accession>
<feature type="compositionally biased region" description="Basic and acidic residues" evidence="5">
    <location>
        <begin position="539"/>
        <end position="553"/>
    </location>
</feature>
<dbReference type="Proteomes" id="UP000559027">
    <property type="component" value="Unassembled WGS sequence"/>
</dbReference>
<feature type="domain" description="RRM" evidence="6">
    <location>
        <begin position="693"/>
        <end position="771"/>
    </location>
</feature>
<name>A0A8H5D9G1_9AGAR</name>
<dbReference type="GO" id="GO:0004455">
    <property type="term" value="F:ketol-acid reductoisomerase activity"/>
    <property type="evidence" value="ECO:0007669"/>
    <property type="project" value="InterPro"/>
</dbReference>
<feature type="compositionally biased region" description="Acidic residues" evidence="5">
    <location>
        <begin position="572"/>
        <end position="586"/>
    </location>
</feature>
<feature type="compositionally biased region" description="Basic and acidic residues" evidence="5">
    <location>
        <begin position="447"/>
        <end position="458"/>
    </location>
</feature>
<dbReference type="InterPro" id="IPR006509">
    <property type="entry name" value="RBM39_SF"/>
</dbReference>
<dbReference type="InterPro" id="IPR000504">
    <property type="entry name" value="RRM_dom"/>
</dbReference>
<dbReference type="AlphaFoldDB" id="A0A8H5D9G1"/>
<dbReference type="SUPFAM" id="SSF51735">
    <property type="entry name" value="NAD(P)-binding Rossmann-fold domains"/>
    <property type="match status" value="1"/>
</dbReference>
<comment type="caution">
    <text evidence="8">The sequence shown here is derived from an EMBL/GenBank/DDBJ whole genome shotgun (WGS) entry which is preliminary data.</text>
</comment>
<dbReference type="InterPro" id="IPR003954">
    <property type="entry name" value="RRM_euk-type"/>
</dbReference>
<dbReference type="Pfam" id="PF15519">
    <property type="entry name" value="RBM39linker"/>
    <property type="match status" value="1"/>
</dbReference>
<dbReference type="Pfam" id="PF01450">
    <property type="entry name" value="KARI_C"/>
    <property type="match status" value="1"/>
</dbReference>
<dbReference type="InterPro" id="IPR000506">
    <property type="entry name" value="KARI_C"/>
</dbReference>
<dbReference type="InterPro" id="IPR035979">
    <property type="entry name" value="RBD_domain_sf"/>
</dbReference>
<dbReference type="OrthoDB" id="5411533at2759"/>
<evidence type="ECO:0000256" key="4">
    <source>
        <dbReference type="PROSITE-ProRule" id="PRU00176"/>
    </source>
</evidence>
<dbReference type="Pfam" id="PF00076">
    <property type="entry name" value="RRM_1"/>
    <property type="match status" value="3"/>
</dbReference>
<dbReference type="Gene3D" id="6.10.240.10">
    <property type="match status" value="1"/>
</dbReference>
<feature type="compositionally biased region" description="Polar residues" evidence="5">
    <location>
        <begin position="346"/>
        <end position="357"/>
    </location>
</feature>
<dbReference type="SMART" id="SM00360">
    <property type="entry name" value="RRM"/>
    <property type="match status" value="3"/>
</dbReference>
<dbReference type="EMBL" id="JAACJO010000007">
    <property type="protein sequence ID" value="KAF5356087.1"/>
    <property type="molecule type" value="Genomic_DNA"/>
</dbReference>